<name>A0A8W8L5W9_MAGGI</name>
<dbReference type="EnsemblMetazoa" id="G26604.5">
    <property type="protein sequence ID" value="G26604.5:cds"/>
    <property type="gene ID" value="G26604"/>
</dbReference>
<evidence type="ECO:0000256" key="3">
    <source>
        <dbReference type="ARBA" id="ARBA00022692"/>
    </source>
</evidence>
<dbReference type="EnsemblMetazoa" id="G26604.4">
    <property type="protein sequence ID" value="G26604.4:cds"/>
    <property type="gene ID" value="G26604"/>
</dbReference>
<evidence type="ECO:0000256" key="4">
    <source>
        <dbReference type="ARBA" id="ARBA00022729"/>
    </source>
</evidence>
<dbReference type="PANTHER" id="PTHR24365">
    <property type="entry name" value="TOLL-LIKE RECEPTOR"/>
    <property type="match status" value="1"/>
</dbReference>
<sequence>MDLSYNLFTELEFDPSADAWGVPRLTMNMSHNNVTELKVAKLEELVNMEKLFIDFSDNPLNCTCTEETRQLITFINDQSKWSQPKYQRYNFMKDMECKYPKEIQGKRLADLTTKDLNCKLELLEKIAVEAVVFLSLLSVVLIIVIIILLKFRREIRILTYTRFNIILPCQPIETYENKKFDAFVSYSNHDQDWVTSVFEHAAPNSPLSNFKFCLHHKDFMPGKTIFDNVIDCVEASRHTVIVLSKHFLNSHYCMYEFHEAFQQSIYERKRHLLVIMMEDIPMNDLPNDLKRCLKTFTYIRKDDSIFVDRLVYALSYKGQKAMLLDSRCRSAAYSNQTSCETDITEVGSDGNSSPISIIDRSNIFPNIINEKDIVSVKNEKNNIL</sequence>
<dbReference type="InterPro" id="IPR035897">
    <property type="entry name" value="Toll_tir_struct_dom_sf"/>
</dbReference>
<feature type="domain" description="TIR" evidence="8">
    <location>
        <begin position="178"/>
        <end position="314"/>
    </location>
</feature>
<dbReference type="Gene3D" id="3.40.50.10140">
    <property type="entry name" value="Toll/interleukin-1 receptor homology (TIR) domain"/>
    <property type="match status" value="1"/>
</dbReference>
<dbReference type="PRINTS" id="PR01537">
    <property type="entry name" value="INTRLKN1R1F"/>
</dbReference>
<reference evidence="9" key="1">
    <citation type="submission" date="2022-08" db="UniProtKB">
        <authorList>
            <consortium name="EnsemblMetazoa"/>
        </authorList>
    </citation>
    <scope>IDENTIFICATION</scope>
    <source>
        <strain evidence="9">05x7-T-G4-1.051#20</strain>
    </source>
</reference>
<protein>
    <recommendedName>
        <fullName evidence="8">TIR domain-containing protein</fullName>
    </recommendedName>
</protein>
<dbReference type="SMART" id="SM00255">
    <property type="entry name" value="TIR"/>
    <property type="match status" value="1"/>
</dbReference>
<dbReference type="PROSITE" id="PS50104">
    <property type="entry name" value="TIR"/>
    <property type="match status" value="1"/>
</dbReference>
<evidence type="ECO:0000256" key="6">
    <source>
        <dbReference type="ARBA" id="ARBA00023136"/>
    </source>
</evidence>
<evidence type="ECO:0000259" key="8">
    <source>
        <dbReference type="PROSITE" id="PS50104"/>
    </source>
</evidence>
<dbReference type="AlphaFoldDB" id="A0A8W8L5W9"/>
<dbReference type="Pfam" id="PF01582">
    <property type="entry name" value="TIR"/>
    <property type="match status" value="1"/>
</dbReference>
<dbReference type="InterPro" id="IPR000157">
    <property type="entry name" value="TIR_dom"/>
</dbReference>
<keyword evidence="4" id="KW-0732">Signal</keyword>
<evidence type="ECO:0000313" key="9">
    <source>
        <dbReference type="EnsemblMetazoa" id="G26604.5:cds"/>
    </source>
</evidence>
<keyword evidence="10" id="KW-1185">Reference proteome</keyword>
<keyword evidence="5 7" id="KW-1133">Transmembrane helix</keyword>
<dbReference type="GO" id="GO:0005886">
    <property type="term" value="C:plasma membrane"/>
    <property type="evidence" value="ECO:0007669"/>
    <property type="project" value="TreeGrafter"/>
</dbReference>
<feature type="transmembrane region" description="Helical" evidence="7">
    <location>
        <begin position="126"/>
        <end position="149"/>
    </location>
</feature>
<dbReference type="SMART" id="SM00082">
    <property type="entry name" value="LRRCT"/>
    <property type="match status" value="1"/>
</dbReference>
<evidence type="ECO:0000256" key="2">
    <source>
        <dbReference type="ARBA" id="ARBA00022614"/>
    </source>
</evidence>
<dbReference type="InterPro" id="IPR032675">
    <property type="entry name" value="LRR_dom_sf"/>
</dbReference>
<dbReference type="GO" id="GO:0038023">
    <property type="term" value="F:signaling receptor activity"/>
    <property type="evidence" value="ECO:0007669"/>
    <property type="project" value="TreeGrafter"/>
</dbReference>
<accession>A0A8W8L5W9</accession>
<dbReference type="GO" id="GO:0007165">
    <property type="term" value="P:signal transduction"/>
    <property type="evidence" value="ECO:0007669"/>
    <property type="project" value="InterPro"/>
</dbReference>
<keyword evidence="6 7" id="KW-0472">Membrane</keyword>
<proteinExistence type="predicted"/>
<keyword evidence="3 7" id="KW-0812">Transmembrane</keyword>
<dbReference type="Gene3D" id="3.80.10.10">
    <property type="entry name" value="Ribonuclease Inhibitor"/>
    <property type="match status" value="1"/>
</dbReference>
<dbReference type="Proteomes" id="UP000005408">
    <property type="component" value="Unassembled WGS sequence"/>
</dbReference>
<evidence type="ECO:0000256" key="7">
    <source>
        <dbReference type="SAM" id="Phobius"/>
    </source>
</evidence>
<dbReference type="InterPro" id="IPR000483">
    <property type="entry name" value="Cys-rich_flank_reg_C"/>
</dbReference>
<dbReference type="PANTHER" id="PTHR24365:SF541">
    <property type="entry name" value="PROTEIN TOLL-RELATED"/>
    <property type="match status" value="1"/>
</dbReference>
<keyword evidence="2" id="KW-0433">Leucine-rich repeat</keyword>
<comment type="subcellular location">
    <subcellularLocation>
        <location evidence="1">Membrane</location>
        <topology evidence="1">Single-pass membrane protein</topology>
    </subcellularLocation>
</comment>
<evidence type="ECO:0000313" key="10">
    <source>
        <dbReference type="Proteomes" id="UP000005408"/>
    </source>
</evidence>
<dbReference type="SUPFAM" id="SSF52200">
    <property type="entry name" value="Toll/Interleukin receptor TIR domain"/>
    <property type="match status" value="1"/>
</dbReference>
<evidence type="ECO:0000256" key="5">
    <source>
        <dbReference type="ARBA" id="ARBA00022989"/>
    </source>
</evidence>
<organism evidence="9 10">
    <name type="scientific">Magallana gigas</name>
    <name type="common">Pacific oyster</name>
    <name type="synonym">Crassostrea gigas</name>
    <dbReference type="NCBI Taxonomy" id="29159"/>
    <lineage>
        <taxon>Eukaryota</taxon>
        <taxon>Metazoa</taxon>
        <taxon>Spiralia</taxon>
        <taxon>Lophotrochozoa</taxon>
        <taxon>Mollusca</taxon>
        <taxon>Bivalvia</taxon>
        <taxon>Autobranchia</taxon>
        <taxon>Pteriomorphia</taxon>
        <taxon>Ostreida</taxon>
        <taxon>Ostreoidea</taxon>
        <taxon>Ostreidae</taxon>
        <taxon>Magallana</taxon>
    </lineage>
</organism>
<evidence type="ECO:0000256" key="1">
    <source>
        <dbReference type="ARBA" id="ARBA00004167"/>
    </source>
</evidence>